<evidence type="ECO:0000256" key="4">
    <source>
        <dbReference type="ARBA" id="ARBA00023180"/>
    </source>
</evidence>
<accession>A0A510PLW6</accession>
<gene>
    <name evidence="6" type="ORF">MAE30S32_33710</name>
</gene>
<dbReference type="EMBL" id="BHVU01000239">
    <property type="protein sequence ID" value="GCA94719.1"/>
    <property type="molecule type" value="Genomic_DNA"/>
</dbReference>
<dbReference type="AlphaFoldDB" id="A0A510PLW6"/>
<dbReference type="SMART" id="SM00281">
    <property type="entry name" value="LamB"/>
    <property type="match status" value="1"/>
</dbReference>
<dbReference type="PROSITE" id="PS51115">
    <property type="entry name" value="LAMININ_IVA"/>
    <property type="match status" value="1"/>
</dbReference>
<feature type="domain" description="Laminin IV type A" evidence="5">
    <location>
        <begin position="16"/>
        <end position="207"/>
    </location>
</feature>
<evidence type="ECO:0000256" key="3">
    <source>
        <dbReference type="ARBA" id="ARBA00023157"/>
    </source>
</evidence>
<organism evidence="6 7">
    <name type="scientific">Microcystis aeruginosa 11-30S32</name>
    <dbReference type="NCBI Taxonomy" id="2358142"/>
    <lineage>
        <taxon>Bacteria</taxon>
        <taxon>Bacillati</taxon>
        <taxon>Cyanobacteriota</taxon>
        <taxon>Cyanophyceae</taxon>
        <taxon>Oscillatoriophycideae</taxon>
        <taxon>Chroococcales</taxon>
        <taxon>Microcystaceae</taxon>
        <taxon>Microcystis</taxon>
    </lineage>
</organism>
<dbReference type="NCBIfam" id="TIGR04155">
    <property type="entry name" value="cyano_PEP"/>
    <property type="match status" value="1"/>
</dbReference>
<dbReference type="InterPro" id="IPR013424">
    <property type="entry name" value="Ice-binding_C"/>
</dbReference>
<keyword evidence="2" id="KW-0677">Repeat</keyword>
<comment type="caution">
    <text evidence="6">The sequence shown here is derived from an EMBL/GenBank/DDBJ whole genome shotgun (WGS) entry which is preliminary data.</text>
</comment>
<dbReference type="InterPro" id="IPR026374">
    <property type="entry name" value="Cyano_PEP"/>
</dbReference>
<dbReference type="Pfam" id="PF07589">
    <property type="entry name" value="PEP-CTERM"/>
    <property type="match status" value="1"/>
</dbReference>
<dbReference type="RefSeq" id="WP_002761556.1">
    <property type="nucleotide sequence ID" value="NZ_BHVU01000239.1"/>
</dbReference>
<dbReference type="NCBIfam" id="TIGR02595">
    <property type="entry name" value="PEP_CTERM"/>
    <property type="match status" value="1"/>
</dbReference>
<evidence type="ECO:0000256" key="2">
    <source>
        <dbReference type="ARBA" id="ARBA00022737"/>
    </source>
</evidence>
<evidence type="ECO:0000313" key="7">
    <source>
        <dbReference type="Proteomes" id="UP000321223"/>
    </source>
</evidence>
<dbReference type="Proteomes" id="UP000321223">
    <property type="component" value="Unassembled WGS sequence"/>
</dbReference>
<keyword evidence="4" id="KW-0325">Glycoprotein</keyword>
<name>A0A510PLW6_MICAE</name>
<evidence type="ECO:0000313" key="6">
    <source>
        <dbReference type="EMBL" id="GCA94719.1"/>
    </source>
</evidence>
<dbReference type="InterPro" id="IPR000034">
    <property type="entry name" value="Laminin_IV"/>
</dbReference>
<evidence type="ECO:0000256" key="1">
    <source>
        <dbReference type="ARBA" id="ARBA00022729"/>
    </source>
</evidence>
<keyword evidence="1" id="KW-0732">Signal</keyword>
<evidence type="ECO:0000259" key="5">
    <source>
        <dbReference type="PROSITE" id="PS51115"/>
    </source>
</evidence>
<protein>
    <recommendedName>
        <fullName evidence="5">Laminin IV type A domain-containing protein</fullName>
    </recommendedName>
</protein>
<proteinExistence type="predicted"/>
<dbReference type="Pfam" id="PF00052">
    <property type="entry name" value="Laminin_B"/>
    <property type="match status" value="1"/>
</dbReference>
<keyword evidence="3" id="KW-1015">Disulfide bond</keyword>
<reference evidence="6 7" key="1">
    <citation type="journal article" date="2019" name="Appl. Environ. Microbiol.">
        <title>Co-occurrence of broad and narrow host-range viruses infecting the toxic bloom-forming cyanobacterium Microcystis aeruginosa.</title>
        <authorList>
            <person name="Morimoto D."/>
            <person name="Tominaga K."/>
            <person name="Nishimura Y."/>
            <person name="Yoshida N."/>
            <person name="Kimura S."/>
            <person name="Sako Y."/>
            <person name="Yoshida T."/>
        </authorList>
    </citation>
    <scope>NUCLEOTIDE SEQUENCE [LARGE SCALE GENOMIC DNA]</scope>
    <source>
        <strain evidence="6 7">11-30S32</strain>
    </source>
</reference>
<sequence length="220" mass="23093">MIAPVQAATVSSTFDTDAEGWTTVYYQNSASNNPPSSPANLTHFATGGNPGGYISASDFSANDLTFIAPSKFLGDKSTFLNGSLSFDLTTSFIIPGGYGAFLRGAGLTLASFISTPNPNQWETYSLALSNTNQNTWFNILPDNSTFVPATNAEIQVVLANLTSLEFNGDFQFGTDTTTIDNVFLVSPSSPPVSSVPEPSSILGLLSLGVLGIGAALKRKL</sequence>